<protein>
    <submittedName>
        <fullName evidence="1">Uncharacterized protein</fullName>
    </submittedName>
</protein>
<gene>
    <name evidence="1" type="ORF">F4Y60_05750</name>
</gene>
<dbReference type="EMBL" id="VXRY01000233">
    <property type="protein sequence ID" value="MXY33585.1"/>
    <property type="molecule type" value="Genomic_DNA"/>
</dbReference>
<organism evidence="1">
    <name type="scientific">Boseongicola sp. SB0664_bin_43</name>
    <dbReference type="NCBI Taxonomy" id="2604844"/>
    <lineage>
        <taxon>Bacteria</taxon>
        <taxon>Pseudomonadati</taxon>
        <taxon>Pseudomonadota</taxon>
        <taxon>Alphaproteobacteria</taxon>
        <taxon>Rhodobacterales</taxon>
        <taxon>Paracoccaceae</taxon>
        <taxon>Boseongicola</taxon>
    </lineage>
</organism>
<reference evidence="1" key="1">
    <citation type="submission" date="2019-09" db="EMBL/GenBank/DDBJ databases">
        <title>Characterisation of the sponge microbiome using genome-centric metagenomics.</title>
        <authorList>
            <person name="Engelberts J.P."/>
            <person name="Robbins S.J."/>
            <person name="De Goeij J.M."/>
            <person name="Aranda M."/>
            <person name="Bell S.C."/>
            <person name="Webster N.S."/>
        </authorList>
    </citation>
    <scope>NUCLEOTIDE SEQUENCE</scope>
    <source>
        <strain evidence="1">SB0664_bin_43</strain>
    </source>
</reference>
<proteinExistence type="predicted"/>
<comment type="caution">
    <text evidence="1">The sequence shown here is derived from an EMBL/GenBank/DDBJ whole genome shotgun (WGS) entry which is preliminary data.</text>
</comment>
<evidence type="ECO:0000313" key="1">
    <source>
        <dbReference type="EMBL" id="MXY33585.1"/>
    </source>
</evidence>
<accession>A0A6B0XZF1</accession>
<name>A0A6B0XZF1_9RHOB</name>
<sequence length="157" mass="18542">MAKFQVQLQLVWHAFEEEHGYIPATAREACMWGVSKGMIAEPKYDPYKKLAEDMSRALRGEYATDRFGRRYRKNHAVRVEKDGVQHTMWAIFGHSDREHMHKAFIQRREQIVGDCFQLATDVDVYNDLHKDQEPVQIPFDFRDDVEERKLWNDKAAA</sequence>
<dbReference type="AlphaFoldDB" id="A0A6B0XZF1"/>